<evidence type="ECO:0000256" key="1">
    <source>
        <dbReference type="ARBA" id="ARBA00004821"/>
    </source>
</evidence>
<comment type="caution">
    <text evidence="10">The sequence shown here is derived from an EMBL/GenBank/DDBJ whole genome shotgun (WGS) entry which is preliminary data.</text>
</comment>
<feature type="active site" description="Acyl-thioester intermediate" evidence="6">
    <location>
        <position position="162"/>
    </location>
</feature>
<dbReference type="GO" id="GO:0009249">
    <property type="term" value="P:protein lipoylation"/>
    <property type="evidence" value="ECO:0007669"/>
    <property type="project" value="InterPro"/>
</dbReference>
<name>A0AAV1IL13_9CHLO</name>
<proteinExistence type="inferred from homology"/>
<dbReference type="InterPro" id="IPR000544">
    <property type="entry name" value="Octanoyltransferase"/>
</dbReference>
<organism evidence="10 11">
    <name type="scientific">Coccomyxa viridis</name>
    <dbReference type="NCBI Taxonomy" id="1274662"/>
    <lineage>
        <taxon>Eukaryota</taxon>
        <taxon>Viridiplantae</taxon>
        <taxon>Chlorophyta</taxon>
        <taxon>core chlorophytes</taxon>
        <taxon>Trebouxiophyceae</taxon>
        <taxon>Trebouxiophyceae incertae sedis</taxon>
        <taxon>Coccomyxaceae</taxon>
        <taxon>Coccomyxa</taxon>
    </lineage>
</organism>
<feature type="binding site" evidence="7">
    <location>
        <begin position="144"/>
        <end position="146"/>
    </location>
    <ligand>
        <name>substrate</name>
    </ligand>
</feature>
<dbReference type="CDD" id="cd16444">
    <property type="entry name" value="LipB"/>
    <property type="match status" value="1"/>
</dbReference>
<dbReference type="Proteomes" id="UP001314263">
    <property type="component" value="Unassembled WGS sequence"/>
</dbReference>
<reference evidence="10 11" key="1">
    <citation type="submission" date="2023-10" db="EMBL/GenBank/DDBJ databases">
        <authorList>
            <person name="Maclean D."/>
            <person name="Macfadyen A."/>
        </authorList>
    </citation>
    <scope>NUCLEOTIDE SEQUENCE [LARGE SCALE GENOMIC DNA]</scope>
</reference>
<evidence type="ECO:0000256" key="2">
    <source>
        <dbReference type="ARBA" id="ARBA00007907"/>
    </source>
</evidence>
<dbReference type="HAMAP" id="MF_00013">
    <property type="entry name" value="LipB"/>
    <property type="match status" value="1"/>
</dbReference>
<evidence type="ECO:0000256" key="3">
    <source>
        <dbReference type="ARBA" id="ARBA00012334"/>
    </source>
</evidence>
<feature type="binding site" evidence="7">
    <location>
        <begin position="63"/>
        <end position="70"/>
    </location>
    <ligand>
        <name>substrate</name>
    </ligand>
</feature>
<comment type="similarity">
    <text evidence="2">Belongs to the LipB family.</text>
</comment>
<protein>
    <recommendedName>
        <fullName evidence="3">lipoyl(octanoyl) transferase</fullName>
        <ecNumber evidence="3">2.3.1.181</ecNumber>
    </recommendedName>
</protein>
<feature type="domain" description="BPL/LPL catalytic" evidence="9">
    <location>
        <begin position="21"/>
        <end position="205"/>
    </location>
</feature>
<dbReference type="EMBL" id="CAUYUE010000016">
    <property type="protein sequence ID" value="CAK0787311.1"/>
    <property type="molecule type" value="Genomic_DNA"/>
</dbReference>
<feature type="site" description="Lowers pKa of active site Cys" evidence="8">
    <location>
        <position position="128"/>
    </location>
</feature>
<dbReference type="NCBIfam" id="TIGR00214">
    <property type="entry name" value="lipB"/>
    <property type="match status" value="1"/>
</dbReference>
<evidence type="ECO:0000259" key="9">
    <source>
        <dbReference type="PROSITE" id="PS51733"/>
    </source>
</evidence>
<evidence type="ECO:0000256" key="4">
    <source>
        <dbReference type="ARBA" id="ARBA00022679"/>
    </source>
</evidence>
<dbReference type="AlphaFoldDB" id="A0AAV1IL13"/>
<dbReference type="SUPFAM" id="SSF55681">
    <property type="entry name" value="Class II aaRS and biotin synthetases"/>
    <property type="match status" value="1"/>
</dbReference>
<evidence type="ECO:0000256" key="6">
    <source>
        <dbReference type="PIRSR" id="PIRSR016262-1"/>
    </source>
</evidence>
<gene>
    <name evidence="10" type="ORF">CVIRNUC_010529</name>
</gene>
<evidence type="ECO:0000256" key="7">
    <source>
        <dbReference type="PIRSR" id="PIRSR016262-2"/>
    </source>
</evidence>
<keyword evidence="4" id="KW-0808">Transferase</keyword>
<feature type="binding site" evidence="7">
    <location>
        <begin position="131"/>
        <end position="133"/>
    </location>
    <ligand>
        <name>substrate</name>
    </ligand>
</feature>
<keyword evidence="11" id="KW-1185">Reference proteome</keyword>
<dbReference type="PANTHER" id="PTHR10993:SF7">
    <property type="entry name" value="LIPOYLTRANSFERASE 2, MITOCHONDRIAL-RELATED"/>
    <property type="match status" value="1"/>
</dbReference>
<dbReference type="InterPro" id="IPR045864">
    <property type="entry name" value="aa-tRNA-synth_II/BPL/LPL"/>
</dbReference>
<comment type="pathway">
    <text evidence="1">Protein modification; protein lipoylation via endogenous pathway; protein N(6)-(lipoyl)lysine from octanoyl-[acyl-carrier-protein]: step 1/2.</text>
</comment>
<evidence type="ECO:0000313" key="11">
    <source>
        <dbReference type="Proteomes" id="UP001314263"/>
    </source>
</evidence>
<accession>A0AAV1IL13</accession>
<evidence type="ECO:0000313" key="10">
    <source>
        <dbReference type="EMBL" id="CAK0787311.1"/>
    </source>
</evidence>
<dbReference type="PROSITE" id="PS01313">
    <property type="entry name" value="LIPB"/>
    <property type="match status" value="1"/>
</dbReference>
<evidence type="ECO:0000256" key="8">
    <source>
        <dbReference type="PIRSR" id="PIRSR016262-3"/>
    </source>
</evidence>
<dbReference type="PANTHER" id="PTHR10993">
    <property type="entry name" value="OCTANOYLTRANSFERASE"/>
    <property type="match status" value="1"/>
</dbReference>
<keyword evidence="5" id="KW-0012">Acyltransferase</keyword>
<dbReference type="GO" id="GO:0033819">
    <property type="term" value="F:lipoyl(octanoyl) transferase activity"/>
    <property type="evidence" value="ECO:0007669"/>
    <property type="project" value="UniProtKB-EC"/>
</dbReference>
<dbReference type="Gene3D" id="3.30.930.10">
    <property type="entry name" value="Bira Bifunctional Protein, Domain 2"/>
    <property type="match status" value="1"/>
</dbReference>
<evidence type="ECO:0000256" key="5">
    <source>
        <dbReference type="ARBA" id="ARBA00023315"/>
    </source>
</evidence>
<dbReference type="EC" id="2.3.1.181" evidence="3"/>
<sequence>MQAWGLQKQLLGALINSEDICTPAGFLVLVQHSPVYTLGSGSSLQHLGFSPNNPPFPLHRTERGGEVTYHGPGQLVAYPVINLRYFNQDLHWYLRSLEEVVIRCLDEVSGIKGERIPGLTGVWVENKKVAAIGVRAQRWVTYHGLAINVANDLQPYQLITPCGIGDRQVTTVKALLAPRDGVSCSDCSATPRLPLSLRALDNQDNKMVSEYAYALKCTFSEVHTVKLQEIGSENAASLPAAVATCLKIMGLP</sequence>
<dbReference type="Pfam" id="PF21948">
    <property type="entry name" value="LplA-B_cat"/>
    <property type="match status" value="1"/>
</dbReference>
<dbReference type="PROSITE" id="PS51733">
    <property type="entry name" value="BPL_LPL_CATALYTIC"/>
    <property type="match status" value="1"/>
</dbReference>
<dbReference type="InterPro" id="IPR004143">
    <property type="entry name" value="BPL_LPL_catalytic"/>
</dbReference>
<dbReference type="InterPro" id="IPR020605">
    <property type="entry name" value="Octanoyltransferase_CS"/>
</dbReference>